<dbReference type="Proteomes" id="UP001154078">
    <property type="component" value="Chromosome 2"/>
</dbReference>
<organism evidence="1 2">
    <name type="scientific">Brassicogethes aeneus</name>
    <name type="common">Rape pollen beetle</name>
    <name type="synonym">Meligethes aeneus</name>
    <dbReference type="NCBI Taxonomy" id="1431903"/>
    <lineage>
        <taxon>Eukaryota</taxon>
        <taxon>Metazoa</taxon>
        <taxon>Ecdysozoa</taxon>
        <taxon>Arthropoda</taxon>
        <taxon>Hexapoda</taxon>
        <taxon>Insecta</taxon>
        <taxon>Pterygota</taxon>
        <taxon>Neoptera</taxon>
        <taxon>Endopterygota</taxon>
        <taxon>Coleoptera</taxon>
        <taxon>Polyphaga</taxon>
        <taxon>Cucujiformia</taxon>
        <taxon>Nitidulidae</taxon>
        <taxon>Meligethinae</taxon>
        <taxon>Brassicogethes</taxon>
    </lineage>
</organism>
<sequence>MEAVHDALMAIYEDKTLTGPIGNTTKIEAQGFAKKLANYKFIVSLIVWYTILNQINVTSKLLQSQKIDLSEATAHLEKTRTFLENLRSDQEFDKILSEAMEICDELNILALFQLESQPIRLRKKKTQFSYETEDEPIQDAKQHFKFNFYFAILDTAISSVTERFTQTNQISSIFGFLYP</sequence>
<keyword evidence="2" id="KW-1185">Reference proteome</keyword>
<dbReference type="OrthoDB" id="6694091at2759"/>
<dbReference type="AlphaFoldDB" id="A0A9P0AZB6"/>
<protein>
    <submittedName>
        <fullName evidence="1">Uncharacterized protein</fullName>
    </submittedName>
</protein>
<evidence type="ECO:0000313" key="1">
    <source>
        <dbReference type="EMBL" id="CAH0551203.1"/>
    </source>
</evidence>
<gene>
    <name evidence="1" type="ORF">MELIAE_LOCUS3868</name>
</gene>
<reference evidence="1" key="1">
    <citation type="submission" date="2021-12" db="EMBL/GenBank/DDBJ databases">
        <authorList>
            <person name="King R."/>
        </authorList>
    </citation>
    <scope>NUCLEOTIDE SEQUENCE</scope>
</reference>
<name>A0A9P0AZB6_BRAAE</name>
<proteinExistence type="predicted"/>
<evidence type="ECO:0000313" key="2">
    <source>
        <dbReference type="Proteomes" id="UP001154078"/>
    </source>
</evidence>
<accession>A0A9P0AZB6</accession>
<dbReference type="EMBL" id="OV121133">
    <property type="protein sequence ID" value="CAH0551203.1"/>
    <property type="molecule type" value="Genomic_DNA"/>
</dbReference>